<evidence type="ECO:0000313" key="3">
    <source>
        <dbReference type="RefSeq" id="XP_023953355.1"/>
    </source>
</evidence>
<protein>
    <submittedName>
        <fullName evidence="3">Ommochrome-binding protein-like</fullName>
    </submittedName>
</protein>
<evidence type="ECO:0000313" key="2">
    <source>
        <dbReference type="Proteomes" id="UP001652582"/>
    </source>
</evidence>
<accession>A0A6J1P6D9</accession>
<keyword evidence="1" id="KW-0732">Signal</keyword>
<dbReference type="Proteomes" id="UP001652582">
    <property type="component" value="Chromosome 23"/>
</dbReference>
<dbReference type="KEGG" id="bany:112057096"/>
<dbReference type="OrthoDB" id="7076776at2759"/>
<keyword evidence="2" id="KW-1185">Reference proteome</keyword>
<dbReference type="RefSeq" id="XP_023953355.1">
    <property type="nucleotide sequence ID" value="XM_024097587.2"/>
</dbReference>
<organism evidence="2 3">
    <name type="scientific">Bicyclus anynana</name>
    <name type="common">Squinting bush brown butterfly</name>
    <dbReference type="NCBI Taxonomy" id="110368"/>
    <lineage>
        <taxon>Eukaryota</taxon>
        <taxon>Metazoa</taxon>
        <taxon>Ecdysozoa</taxon>
        <taxon>Arthropoda</taxon>
        <taxon>Hexapoda</taxon>
        <taxon>Insecta</taxon>
        <taxon>Pterygota</taxon>
        <taxon>Neoptera</taxon>
        <taxon>Endopterygota</taxon>
        <taxon>Lepidoptera</taxon>
        <taxon>Glossata</taxon>
        <taxon>Ditrysia</taxon>
        <taxon>Papilionoidea</taxon>
        <taxon>Nymphalidae</taxon>
        <taxon>Satyrinae</taxon>
        <taxon>Satyrini</taxon>
        <taxon>Mycalesina</taxon>
        <taxon>Bicyclus</taxon>
    </lineage>
</organism>
<feature type="chain" id="PRO_5026651456" evidence="1">
    <location>
        <begin position="16"/>
        <end position="305"/>
    </location>
</feature>
<sequence length="305" mass="34792">MLCIVLFIYIAAVTSNEIETSTNNDFETLLVKSELESECTTCIKVNTTCYNISYLFDIDAPFRNNIVISKLSVMRSTNIIYYSFEPKIEDEEYYKIGFTNLDDPANGSVISVSGGKKVMNFGTFDLDQDNAIVYLGGSDGVYVLDTKLDRVAPYSSRGDTVMNLFYKGNLYFVRYGEFKVVRKKGDTFDILIDFMPVKMFVINKYNVIVFLSFYGLFVKRGEETMWLSKNAFFRGLVIDNQDVVYAWWIDSLYRVVIEPKLGESRIVKVAHIPSIGALTFDKDNNFLFTAGKSLFRLIETTAKVC</sequence>
<reference evidence="3" key="1">
    <citation type="submission" date="2025-08" db="UniProtKB">
        <authorList>
            <consortium name="RefSeq"/>
        </authorList>
    </citation>
    <scope>IDENTIFICATION</scope>
</reference>
<gene>
    <name evidence="3" type="primary">LOC112057096</name>
</gene>
<proteinExistence type="predicted"/>
<dbReference type="GeneID" id="112057096"/>
<evidence type="ECO:0000256" key="1">
    <source>
        <dbReference type="SAM" id="SignalP"/>
    </source>
</evidence>
<feature type="signal peptide" evidence="1">
    <location>
        <begin position="1"/>
        <end position="15"/>
    </location>
</feature>
<name>A0A6J1P6D9_BICAN</name>
<dbReference type="AlphaFoldDB" id="A0A6J1P6D9"/>